<evidence type="ECO:0000313" key="1">
    <source>
        <dbReference type="EMBL" id="KAI3801816.1"/>
    </source>
</evidence>
<comment type="caution">
    <text evidence="1">The sequence shown here is derived from an EMBL/GenBank/DDBJ whole genome shotgun (WGS) entry which is preliminary data.</text>
</comment>
<evidence type="ECO:0000313" key="2">
    <source>
        <dbReference type="Proteomes" id="UP001056120"/>
    </source>
</evidence>
<keyword evidence="2" id="KW-1185">Reference proteome</keyword>
<protein>
    <submittedName>
        <fullName evidence="1">Uncharacterized protein</fullName>
    </submittedName>
</protein>
<reference evidence="2" key="1">
    <citation type="journal article" date="2022" name="Mol. Ecol. Resour.">
        <title>The genomes of chicory, endive, great burdock and yacon provide insights into Asteraceae palaeo-polyploidization history and plant inulin production.</title>
        <authorList>
            <person name="Fan W."/>
            <person name="Wang S."/>
            <person name="Wang H."/>
            <person name="Wang A."/>
            <person name="Jiang F."/>
            <person name="Liu H."/>
            <person name="Zhao H."/>
            <person name="Xu D."/>
            <person name="Zhang Y."/>
        </authorList>
    </citation>
    <scope>NUCLEOTIDE SEQUENCE [LARGE SCALE GENOMIC DNA]</scope>
    <source>
        <strain evidence="2">cv. Yunnan</strain>
    </source>
</reference>
<organism evidence="1 2">
    <name type="scientific">Smallanthus sonchifolius</name>
    <dbReference type="NCBI Taxonomy" id="185202"/>
    <lineage>
        <taxon>Eukaryota</taxon>
        <taxon>Viridiplantae</taxon>
        <taxon>Streptophyta</taxon>
        <taxon>Embryophyta</taxon>
        <taxon>Tracheophyta</taxon>
        <taxon>Spermatophyta</taxon>
        <taxon>Magnoliopsida</taxon>
        <taxon>eudicotyledons</taxon>
        <taxon>Gunneridae</taxon>
        <taxon>Pentapetalae</taxon>
        <taxon>asterids</taxon>
        <taxon>campanulids</taxon>
        <taxon>Asterales</taxon>
        <taxon>Asteraceae</taxon>
        <taxon>Asteroideae</taxon>
        <taxon>Heliantheae alliance</taxon>
        <taxon>Millerieae</taxon>
        <taxon>Smallanthus</taxon>
    </lineage>
</organism>
<sequence>MIRISLGLWTDRAGLIDAAPWVTGWGDLSYLQFCNLNSFRTRWPLAMQYAVSSMDEVDKMCRLGEPLWTQVNDFAKEVLNLDEYVKMFPCRISRNSDSNLRYEASRASSVVIINSLTLVDAFLNVVTCPCYNYLFLVWRIDVFLFLMLF</sequence>
<reference evidence="1 2" key="2">
    <citation type="journal article" date="2022" name="Mol. Ecol. Resour.">
        <title>The genomes of chicory, endive, great burdock and yacon provide insights into Asteraceae paleo-polyploidization history and plant inulin production.</title>
        <authorList>
            <person name="Fan W."/>
            <person name="Wang S."/>
            <person name="Wang H."/>
            <person name="Wang A."/>
            <person name="Jiang F."/>
            <person name="Liu H."/>
            <person name="Zhao H."/>
            <person name="Xu D."/>
            <person name="Zhang Y."/>
        </authorList>
    </citation>
    <scope>NUCLEOTIDE SEQUENCE [LARGE SCALE GENOMIC DNA]</scope>
    <source>
        <strain evidence="2">cv. Yunnan</strain>
        <tissue evidence="1">Leaves</tissue>
    </source>
</reference>
<accession>A0ACB9I235</accession>
<proteinExistence type="predicted"/>
<dbReference type="Proteomes" id="UP001056120">
    <property type="component" value="Linkage Group LG10"/>
</dbReference>
<name>A0ACB9I235_9ASTR</name>
<gene>
    <name evidence="1" type="ORF">L1987_29933</name>
</gene>
<dbReference type="EMBL" id="CM042027">
    <property type="protein sequence ID" value="KAI3801816.1"/>
    <property type="molecule type" value="Genomic_DNA"/>
</dbReference>